<keyword evidence="2 11" id="KW-0489">Methyltransferase</keyword>
<name>A0A2J6WJP3_9BACT</name>
<evidence type="ECO:0000256" key="3">
    <source>
        <dbReference type="ARBA" id="ARBA00022679"/>
    </source>
</evidence>
<dbReference type="InterPro" id="IPR029063">
    <property type="entry name" value="SAM-dependent_MTases_sf"/>
</dbReference>
<comment type="caution">
    <text evidence="14">The sequence shown here is derived from an EMBL/GenBank/DDBJ whole genome shotgun (WGS) entry which is preliminary data.</text>
</comment>
<dbReference type="PANTHER" id="PTHR10920:SF18">
    <property type="entry name" value="RRNA METHYLTRANSFERASE 2, MITOCHONDRIAL"/>
    <property type="match status" value="1"/>
</dbReference>
<keyword evidence="4 11" id="KW-0949">S-adenosyl-L-methionine</keyword>
<proteinExistence type="inferred from homology"/>
<dbReference type="GO" id="GO:0005737">
    <property type="term" value="C:cytoplasm"/>
    <property type="evidence" value="ECO:0007669"/>
    <property type="project" value="UniProtKB-SubCell"/>
</dbReference>
<sequence>MYNRKDSFYKKAKQEGYRSRASYKLLELNQKYKLFKKNDAVLDVGAAPGGWSQVALQLLGEKGILVAVDILDLTPINDKRFHFIKGDLRDENTLLEISKHASSFDVVISDIAPNTTGQKFVDHQNSINLIKIVINFTRKTLKKNGILLFKLFDGEERELLVKDLKELFEDIKIIRPDATRKNSFEIYILCKGYKLG</sequence>
<feature type="binding site" evidence="11">
    <location>
        <position position="49"/>
    </location>
    <ligand>
        <name>S-adenosyl-L-methionine</name>
        <dbReference type="ChEBI" id="CHEBI:59789"/>
    </ligand>
</feature>
<dbReference type="AlphaFoldDB" id="A0A2J6WJP3"/>
<dbReference type="Proteomes" id="UP000242881">
    <property type="component" value="Unassembled WGS sequence"/>
</dbReference>
<evidence type="ECO:0000313" key="14">
    <source>
        <dbReference type="EMBL" id="PMP70588.1"/>
    </source>
</evidence>
<evidence type="ECO:0000256" key="10">
    <source>
        <dbReference type="ARBA" id="ARBA00048970"/>
    </source>
</evidence>
<dbReference type="EMBL" id="PNIN01000051">
    <property type="protein sequence ID" value="PMP70588.1"/>
    <property type="molecule type" value="Genomic_DNA"/>
</dbReference>
<dbReference type="GO" id="GO:0008650">
    <property type="term" value="F:rRNA (uridine-2'-O-)-methyltransferase activity"/>
    <property type="evidence" value="ECO:0007669"/>
    <property type="project" value="UniProtKB-UniRule"/>
</dbReference>
<keyword evidence="3 11" id="KW-0808">Transferase</keyword>
<dbReference type="EC" id="2.1.1.166" evidence="6 11"/>
<protein>
    <recommendedName>
        <fullName evidence="7 11">Ribosomal RNA large subunit methyltransferase E</fullName>
        <ecNumber evidence="6 11">2.1.1.166</ecNumber>
    </recommendedName>
    <alternativeName>
        <fullName evidence="9 11">23S rRNA Um2552 methyltransferase</fullName>
    </alternativeName>
    <alternativeName>
        <fullName evidence="8 11">rRNA (uridine-2'-O-)-methyltransferase</fullName>
    </alternativeName>
</protein>
<comment type="catalytic activity">
    <reaction evidence="10 11">
        <text>uridine(2552) in 23S rRNA + S-adenosyl-L-methionine = 2'-O-methyluridine(2552) in 23S rRNA + S-adenosyl-L-homocysteine + H(+)</text>
        <dbReference type="Rhea" id="RHEA:42720"/>
        <dbReference type="Rhea" id="RHEA-COMP:10202"/>
        <dbReference type="Rhea" id="RHEA-COMP:10203"/>
        <dbReference type="ChEBI" id="CHEBI:15378"/>
        <dbReference type="ChEBI" id="CHEBI:57856"/>
        <dbReference type="ChEBI" id="CHEBI:59789"/>
        <dbReference type="ChEBI" id="CHEBI:65315"/>
        <dbReference type="ChEBI" id="CHEBI:74478"/>
        <dbReference type="EC" id="2.1.1.166"/>
    </reaction>
</comment>
<comment type="function">
    <text evidence="5 11">Specifically methylates the uridine in position 2552 of 23S rRNA at the 2'-O position of the ribose in the fully assembled 50S ribosomal subunit.</text>
</comment>
<feature type="binding site" evidence="11">
    <location>
        <position position="69"/>
    </location>
    <ligand>
        <name>S-adenosyl-L-methionine</name>
        <dbReference type="ChEBI" id="CHEBI:59789"/>
    </ligand>
</feature>
<keyword evidence="1 11" id="KW-0698">rRNA processing</keyword>
<evidence type="ECO:0000256" key="11">
    <source>
        <dbReference type="HAMAP-Rule" id="MF_01547"/>
    </source>
</evidence>
<evidence type="ECO:0000259" key="13">
    <source>
        <dbReference type="Pfam" id="PF01728"/>
    </source>
</evidence>
<dbReference type="RefSeq" id="WP_424606162.1">
    <property type="nucleotide sequence ID" value="NZ_JBNAVA010000012.1"/>
</dbReference>
<dbReference type="PANTHER" id="PTHR10920">
    <property type="entry name" value="RIBOSOMAL RNA METHYLTRANSFERASE"/>
    <property type="match status" value="1"/>
</dbReference>
<evidence type="ECO:0000256" key="7">
    <source>
        <dbReference type="ARBA" id="ARBA00041129"/>
    </source>
</evidence>
<evidence type="ECO:0000256" key="1">
    <source>
        <dbReference type="ARBA" id="ARBA00022552"/>
    </source>
</evidence>
<dbReference type="InterPro" id="IPR002877">
    <property type="entry name" value="RNA_MeTrfase_FtsJ_dom"/>
</dbReference>
<dbReference type="SUPFAM" id="SSF53335">
    <property type="entry name" value="S-adenosyl-L-methionine-dependent methyltransferases"/>
    <property type="match status" value="1"/>
</dbReference>
<comment type="subcellular location">
    <subcellularLocation>
        <location evidence="11">Cytoplasm</location>
    </subcellularLocation>
</comment>
<organism evidence="14 15">
    <name type="scientific">Calditerrivibrio nitroreducens</name>
    <dbReference type="NCBI Taxonomy" id="477976"/>
    <lineage>
        <taxon>Bacteria</taxon>
        <taxon>Pseudomonadati</taxon>
        <taxon>Deferribacterota</taxon>
        <taxon>Deferribacteres</taxon>
        <taxon>Deferribacterales</taxon>
        <taxon>Calditerrivibrionaceae</taxon>
    </lineage>
</organism>
<evidence type="ECO:0000313" key="15">
    <source>
        <dbReference type="Proteomes" id="UP000242881"/>
    </source>
</evidence>
<feature type="active site" description="Proton acceptor" evidence="11 12">
    <location>
        <position position="150"/>
    </location>
</feature>
<gene>
    <name evidence="11" type="primary">rlmE</name>
    <name evidence="11" type="synonym">ftsJ</name>
    <name evidence="11" type="synonym">rrmJ</name>
    <name evidence="14" type="ORF">C0187_05435</name>
</gene>
<dbReference type="InterPro" id="IPR050082">
    <property type="entry name" value="RNA_methyltr_RlmE"/>
</dbReference>
<comment type="similarity">
    <text evidence="11">Belongs to the class I-like SAM-binding methyltransferase superfamily. RNA methyltransferase RlmE family.</text>
</comment>
<feature type="domain" description="Ribosomal RNA methyltransferase FtsJ" evidence="13">
    <location>
        <begin position="17"/>
        <end position="193"/>
    </location>
</feature>
<keyword evidence="11" id="KW-0963">Cytoplasm</keyword>
<dbReference type="InterPro" id="IPR015507">
    <property type="entry name" value="rRNA-MeTfrase_E"/>
</dbReference>
<dbReference type="HAMAP" id="MF_01547">
    <property type="entry name" value="RNA_methyltr_E"/>
    <property type="match status" value="1"/>
</dbReference>
<evidence type="ECO:0000256" key="4">
    <source>
        <dbReference type="ARBA" id="ARBA00022691"/>
    </source>
</evidence>
<evidence type="ECO:0000256" key="6">
    <source>
        <dbReference type="ARBA" id="ARBA00038861"/>
    </source>
</evidence>
<feature type="binding site" evidence="11">
    <location>
        <position position="110"/>
    </location>
    <ligand>
        <name>S-adenosyl-L-methionine</name>
        <dbReference type="ChEBI" id="CHEBI:59789"/>
    </ligand>
</feature>
<evidence type="ECO:0000256" key="12">
    <source>
        <dbReference type="PIRSR" id="PIRSR005461-1"/>
    </source>
</evidence>
<dbReference type="Gene3D" id="3.40.50.150">
    <property type="entry name" value="Vaccinia Virus protein VP39"/>
    <property type="match status" value="1"/>
</dbReference>
<evidence type="ECO:0000256" key="5">
    <source>
        <dbReference type="ARBA" id="ARBA00037569"/>
    </source>
</evidence>
<evidence type="ECO:0000256" key="9">
    <source>
        <dbReference type="ARBA" id="ARBA00042745"/>
    </source>
</evidence>
<dbReference type="PIRSF" id="PIRSF005461">
    <property type="entry name" value="23S_rRNA_mtase"/>
    <property type="match status" value="1"/>
</dbReference>
<feature type="binding site" evidence="11">
    <location>
        <position position="51"/>
    </location>
    <ligand>
        <name>S-adenosyl-L-methionine</name>
        <dbReference type="ChEBI" id="CHEBI:59789"/>
    </ligand>
</feature>
<dbReference type="Pfam" id="PF01728">
    <property type="entry name" value="FtsJ"/>
    <property type="match status" value="1"/>
</dbReference>
<feature type="binding site" evidence="11">
    <location>
        <position position="87"/>
    </location>
    <ligand>
        <name>S-adenosyl-L-methionine</name>
        <dbReference type="ChEBI" id="CHEBI:59789"/>
    </ligand>
</feature>
<accession>A0A2J6WJP3</accession>
<reference evidence="14 15" key="1">
    <citation type="submission" date="2018-01" db="EMBL/GenBank/DDBJ databases">
        <title>Metagenomic assembled genomes from two thermal pools in the Uzon Caldera, Kamchatka, Russia.</title>
        <authorList>
            <person name="Wilkins L."/>
            <person name="Ettinger C."/>
        </authorList>
    </citation>
    <scope>NUCLEOTIDE SEQUENCE [LARGE SCALE GENOMIC DNA]</scope>
    <source>
        <strain evidence="14">ZAV-05</strain>
    </source>
</reference>
<evidence type="ECO:0000256" key="2">
    <source>
        <dbReference type="ARBA" id="ARBA00022603"/>
    </source>
</evidence>
<evidence type="ECO:0000256" key="8">
    <source>
        <dbReference type="ARBA" id="ARBA00041995"/>
    </source>
</evidence>